<evidence type="ECO:0000313" key="3">
    <source>
        <dbReference type="EMBL" id="EAR16941.1"/>
    </source>
</evidence>
<dbReference type="Gene3D" id="2.130.10.130">
    <property type="entry name" value="Integrin alpha, N-terminal"/>
    <property type="match status" value="4"/>
</dbReference>
<organism evidence="3 4">
    <name type="scientific">Robiginitalea biformata (strain ATCC BAA-864 / DSM 15991 / KCTC 12146 / HTCC2501)</name>
    <dbReference type="NCBI Taxonomy" id="313596"/>
    <lineage>
        <taxon>Bacteria</taxon>
        <taxon>Pseudomonadati</taxon>
        <taxon>Bacteroidota</taxon>
        <taxon>Flavobacteriia</taxon>
        <taxon>Flavobacteriales</taxon>
        <taxon>Flavobacteriaceae</taxon>
        <taxon>Robiginitalea</taxon>
    </lineage>
</organism>
<dbReference type="PROSITE" id="PS51257">
    <property type="entry name" value="PROKAR_LIPOPROTEIN"/>
    <property type="match status" value="1"/>
</dbReference>
<keyword evidence="1" id="KW-0732">Signal</keyword>
<reference evidence="3 4" key="1">
    <citation type="journal article" date="2009" name="J. Bacteriol.">
        <title>Complete genome sequence of Robiginitalea biformata HTCC2501.</title>
        <authorList>
            <person name="Oh H.M."/>
            <person name="Giovannoni S.J."/>
            <person name="Lee K."/>
            <person name="Ferriera S."/>
            <person name="Johnson J."/>
            <person name="Cho J.C."/>
        </authorList>
    </citation>
    <scope>NUCLEOTIDE SEQUENCE [LARGE SCALE GENOMIC DNA]</scope>
    <source>
        <strain evidence="4">ATCC BAA-864 / HTCC2501 / KCTC 12146</strain>
    </source>
</reference>
<evidence type="ECO:0000313" key="4">
    <source>
        <dbReference type="Proteomes" id="UP000009049"/>
    </source>
</evidence>
<dbReference type="InterPro" id="IPR013517">
    <property type="entry name" value="FG-GAP"/>
</dbReference>
<evidence type="ECO:0000256" key="1">
    <source>
        <dbReference type="ARBA" id="ARBA00022729"/>
    </source>
</evidence>
<dbReference type="EMBL" id="CP001712">
    <property type="protein sequence ID" value="EAR16941.1"/>
    <property type="molecule type" value="Genomic_DNA"/>
</dbReference>
<accession>A4CJ33</accession>
<dbReference type="InterPro" id="IPR028994">
    <property type="entry name" value="Integrin_alpha_N"/>
</dbReference>
<dbReference type="AlphaFoldDB" id="A4CJ33"/>
<dbReference type="PANTHER" id="PTHR16026">
    <property type="entry name" value="CARTILAGE ACIDIC PROTEIN 1"/>
    <property type="match status" value="1"/>
</dbReference>
<dbReference type="RefSeq" id="WP_015753697.1">
    <property type="nucleotide sequence ID" value="NC_013222.1"/>
</dbReference>
<gene>
    <name evidence="3" type="ordered locus">RB2501_08565</name>
</gene>
<dbReference type="Proteomes" id="UP000009049">
    <property type="component" value="Chromosome"/>
</dbReference>
<dbReference type="InterPro" id="IPR027039">
    <property type="entry name" value="Crtac1"/>
</dbReference>
<dbReference type="KEGG" id="rbi:RB2501_08565"/>
<name>A4CJ33_ROBBH</name>
<dbReference type="InterPro" id="IPR011519">
    <property type="entry name" value="UnbV_ASPIC"/>
</dbReference>
<protein>
    <recommendedName>
        <fullName evidence="2">ASPIC/UnbV domain-containing protein</fullName>
    </recommendedName>
</protein>
<dbReference type="HOGENOM" id="CLU_281416_0_0_10"/>
<sequence>MIKRTGILACIGIILASCQDGGNQFAAPPASDTGIDFVNRLQESNELNILDYLYFYNGGGVAVGDINGDDLPDIYFSGNQVPNRLYLNEGDMKFRDITESAGVAGNSTWNTGVVMADVNADGLLDIYVCAVVGINGFSGHNELFINNGDNTFTERASEYGLDFDTFSSNAAFFDYDGDGDLDMYLLNHAVHTQDSYGKASLRYQRNYDTGDKLMRNDNGRFTEVSEAAGIYGGINGYGLGLAVSDFNQDGYPDLYVGNDFHEDDYFYLNNGDGTFTESLRAYFGHTSRFSMGSDVADINNDGRPDLISLDMLPEDEVPLKSSEGDDKWQTQQLRTEDFGYYYQFTRNMLYVNQPDGRFMETALMSGVAATDWSWSALFADYDLDGHQDLFISNGIPKRPNDLDFVRFISNEQISSKMDNTRLVDQKALDMMPSGNVHNYIFQGGSDLRFTDRSGDWIGRDTTLSGATATADLDNDGDLDLVISNINQEATVLVNRGGGDNHFLKLRLQHGASNPFGIGTKALAYSGGTVRYRELFPVRGFQASSEPVIHFGFPAGTRVDSLQIVWPDNTFQTLLQPGLDQTLTVRPEQVRPYRYDSSPDRQPQQTLFRRVAGNLGLDFTHREDRYTDFNREKLLPYSLADRGPAVAAGDLDGDGREDIYFGGSKREPARVYLQRDTAFVRSAMPPATRDSVQENIYAVIRDLNGDGANDLVVANGGSDYFGASQYLANTYYTKAGDSLKAQPLPEDFANSSVIRPFDFDQDGDLDLFVGNQSVTGSFGKRPDSHLLLNENGFFNPSPDFDGTGLGMVTDALWTDFNGDGQTDLIVVGEWMAPRFYANRQGRFTEEDASRVTGLWQAIAPFDMDQDGDTDYVLGNWGTNSKFSAPENFPMRLYLSDFDQSGSTDPVIATAREGRYYPLVGLDELASQMVSLRKKYPNYRDFAGRSVEEIFGPEALREAEVLEVSELRSGFLRNENGRFEFVPFAPMLQVAPILELLPHDFDGDGREEILAAGNYFGVKPYQGRLDSFPGALIGGENKILLANRTGLDLMHQSVRRLEVIRMGQKPYLLVVFNDAPAAVYELTNTKIAYP</sequence>
<dbReference type="STRING" id="313596.RB2501_08565"/>
<proteinExistence type="predicted"/>
<dbReference type="PANTHER" id="PTHR16026:SF0">
    <property type="entry name" value="CARTILAGE ACIDIC PROTEIN 1"/>
    <property type="match status" value="1"/>
</dbReference>
<feature type="domain" description="ASPIC/UnbV" evidence="2">
    <location>
        <begin position="516"/>
        <end position="583"/>
    </location>
</feature>
<dbReference type="Pfam" id="PF07593">
    <property type="entry name" value="UnbV_ASPIC"/>
    <property type="match status" value="1"/>
</dbReference>
<dbReference type="eggNOG" id="COG4888">
    <property type="taxonomic scope" value="Bacteria"/>
</dbReference>
<dbReference type="OrthoDB" id="9816120at2"/>
<dbReference type="SUPFAM" id="SSF69318">
    <property type="entry name" value="Integrin alpha N-terminal domain"/>
    <property type="match status" value="3"/>
</dbReference>
<keyword evidence="4" id="KW-1185">Reference proteome</keyword>
<dbReference type="Pfam" id="PF13517">
    <property type="entry name" value="FG-GAP_3"/>
    <property type="match status" value="5"/>
</dbReference>
<evidence type="ECO:0000259" key="2">
    <source>
        <dbReference type="Pfam" id="PF07593"/>
    </source>
</evidence>